<keyword evidence="2" id="KW-1185">Reference proteome</keyword>
<dbReference type="AlphaFoldDB" id="A0A392TXQ3"/>
<evidence type="ECO:0000313" key="2">
    <source>
        <dbReference type="Proteomes" id="UP000265520"/>
    </source>
</evidence>
<evidence type="ECO:0000313" key="1">
    <source>
        <dbReference type="EMBL" id="MCI65247.1"/>
    </source>
</evidence>
<name>A0A392TXQ3_9FABA</name>
<reference evidence="1 2" key="1">
    <citation type="journal article" date="2018" name="Front. Plant Sci.">
        <title>Red Clover (Trifolium pratense) and Zigzag Clover (T. medium) - A Picture of Genomic Similarities and Differences.</title>
        <authorList>
            <person name="Dluhosova J."/>
            <person name="Istvanek J."/>
            <person name="Nedelnik J."/>
            <person name="Repkova J."/>
        </authorList>
    </citation>
    <scope>NUCLEOTIDE SEQUENCE [LARGE SCALE GENOMIC DNA]</scope>
    <source>
        <strain evidence="2">cv. 10/8</strain>
        <tissue evidence="1">Leaf</tissue>
    </source>
</reference>
<dbReference type="Proteomes" id="UP000265520">
    <property type="component" value="Unassembled WGS sequence"/>
</dbReference>
<proteinExistence type="predicted"/>
<dbReference type="EMBL" id="LXQA010672227">
    <property type="protein sequence ID" value="MCI65247.1"/>
    <property type="molecule type" value="Genomic_DNA"/>
</dbReference>
<feature type="non-terminal residue" evidence="1">
    <location>
        <position position="1"/>
    </location>
</feature>
<organism evidence="1 2">
    <name type="scientific">Trifolium medium</name>
    <dbReference type="NCBI Taxonomy" id="97028"/>
    <lineage>
        <taxon>Eukaryota</taxon>
        <taxon>Viridiplantae</taxon>
        <taxon>Streptophyta</taxon>
        <taxon>Embryophyta</taxon>
        <taxon>Tracheophyta</taxon>
        <taxon>Spermatophyta</taxon>
        <taxon>Magnoliopsida</taxon>
        <taxon>eudicotyledons</taxon>
        <taxon>Gunneridae</taxon>
        <taxon>Pentapetalae</taxon>
        <taxon>rosids</taxon>
        <taxon>fabids</taxon>
        <taxon>Fabales</taxon>
        <taxon>Fabaceae</taxon>
        <taxon>Papilionoideae</taxon>
        <taxon>50 kb inversion clade</taxon>
        <taxon>NPAAA clade</taxon>
        <taxon>Hologalegina</taxon>
        <taxon>IRL clade</taxon>
        <taxon>Trifolieae</taxon>
        <taxon>Trifolium</taxon>
    </lineage>
</organism>
<protein>
    <submittedName>
        <fullName evidence="1">Uncharacterized protein</fullName>
    </submittedName>
</protein>
<accession>A0A392TXQ3</accession>
<sequence length="54" mass="6228">IACTDRRRRSIEMWRKQTGEEDQNRCGGVNRITIGEGTKTNGEGTRFCGNRQRK</sequence>
<comment type="caution">
    <text evidence="1">The sequence shown here is derived from an EMBL/GenBank/DDBJ whole genome shotgun (WGS) entry which is preliminary data.</text>
</comment>